<evidence type="ECO:0000256" key="1">
    <source>
        <dbReference type="SAM" id="MobiDB-lite"/>
    </source>
</evidence>
<dbReference type="InterPro" id="IPR008797">
    <property type="entry name" value="PSII_PsbQ"/>
</dbReference>
<dbReference type="EMBL" id="OOIL02002240">
    <property type="protein sequence ID" value="VFQ81696.1"/>
    <property type="molecule type" value="Genomic_DNA"/>
</dbReference>
<protein>
    <submittedName>
        <fullName evidence="2">Uncharacterized protein</fullName>
    </submittedName>
</protein>
<dbReference type="Pfam" id="PF05757">
    <property type="entry name" value="PsbQ"/>
    <property type="match status" value="1"/>
</dbReference>
<organism evidence="2 3">
    <name type="scientific">Cuscuta campestris</name>
    <dbReference type="NCBI Taxonomy" id="132261"/>
    <lineage>
        <taxon>Eukaryota</taxon>
        <taxon>Viridiplantae</taxon>
        <taxon>Streptophyta</taxon>
        <taxon>Embryophyta</taxon>
        <taxon>Tracheophyta</taxon>
        <taxon>Spermatophyta</taxon>
        <taxon>Magnoliopsida</taxon>
        <taxon>eudicotyledons</taxon>
        <taxon>Gunneridae</taxon>
        <taxon>Pentapetalae</taxon>
        <taxon>asterids</taxon>
        <taxon>lamiids</taxon>
        <taxon>Solanales</taxon>
        <taxon>Convolvulaceae</taxon>
        <taxon>Cuscuteae</taxon>
        <taxon>Cuscuta</taxon>
        <taxon>Cuscuta subgen. Grammica</taxon>
        <taxon>Cuscuta sect. Cleistogrammica</taxon>
    </lineage>
</organism>
<sequence>MAQAMASSLAALDGGSLKINGGSARWNSGSAVRVGFSVRPGGLSVVRAQQVPGEAETSRRALLGVAAAGLVSGSSFVQSGLAEVQSIKVGPPPPPSGGLRKSSYLLL</sequence>
<accession>A0A484M0K7</accession>
<evidence type="ECO:0000313" key="3">
    <source>
        <dbReference type="Proteomes" id="UP000595140"/>
    </source>
</evidence>
<dbReference type="GO" id="GO:0005509">
    <property type="term" value="F:calcium ion binding"/>
    <property type="evidence" value="ECO:0007669"/>
    <property type="project" value="InterPro"/>
</dbReference>
<dbReference type="GO" id="GO:0015979">
    <property type="term" value="P:photosynthesis"/>
    <property type="evidence" value="ECO:0007669"/>
    <property type="project" value="InterPro"/>
</dbReference>
<evidence type="ECO:0000313" key="2">
    <source>
        <dbReference type="EMBL" id="VFQ81696.1"/>
    </source>
</evidence>
<feature type="region of interest" description="Disordered" evidence="1">
    <location>
        <begin position="86"/>
        <end position="107"/>
    </location>
</feature>
<reference evidence="2 3" key="1">
    <citation type="submission" date="2018-04" db="EMBL/GenBank/DDBJ databases">
        <authorList>
            <person name="Vogel A."/>
        </authorList>
    </citation>
    <scope>NUCLEOTIDE SEQUENCE [LARGE SCALE GENOMIC DNA]</scope>
</reference>
<dbReference type="Proteomes" id="UP000595140">
    <property type="component" value="Unassembled WGS sequence"/>
</dbReference>
<name>A0A484M0K7_9ASTE</name>
<proteinExistence type="predicted"/>
<keyword evidence="3" id="KW-1185">Reference proteome</keyword>
<dbReference type="GO" id="GO:0019898">
    <property type="term" value="C:extrinsic component of membrane"/>
    <property type="evidence" value="ECO:0007669"/>
    <property type="project" value="InterPro"/>
</dbReference>
<dbReference type="GO" id="GO:0009654">
    <property type="term" value="C:photosystem II oxygen evolving complex"/>
    <property type="evidence" value="ECO:0007669"/>
    <property type="project" value="InterPro"/>
</dbReference>
<dbReference type="AlphaFoldDB" id="A0A484M0K7"/>
<gene>
    <name evidence="2" type="ORF">CCAM_LOCUS23472</name>
</gene>